<evidence type="ECO:0000313" key="2">
    <source>
        <dbReference type="EMBL" id="BBI90601.1"/>
    </source>
</evidence>
<dbReference type="KEGG" id="vg:55803014"/>
<organism evidence="2 3">
    <name type="scientific">Tenacibaculum phage PTm1</name>
    <dbReference type="NCBI Taxonomy" id="2547425"/>
    <lineage>
        <taxon>Viruses</taxon>
        <taxon>Duplodnaviria</taxon>
        <taxon>Heunggongvirae</taxon>
        <taxon>Uroviricota</taxon>
        <taxon>Caudoviricetes</taxon>
        <taxon>Shirahamavirus</taxon>
        <taxon>Shirahamavirus PTm1</taxon>
    </lineage>
</organism>
<dbReference type="GeneID" id="55803014"/>
<reference evidence="2 3" key="1">
    <citation type="journal article" date="2019" name="Arch. Virol.">
        <title>A novel jumbo Tenacibaculum maritimum lytic phage with head-fiber-like appendages.</title>
        <authorList>
            <person name="Kawato Y."/>
            <person name="Istiqomah I."/>
            <person name="Gaafar A.Y."/>
            <person name="Hanaoka M."/>
            <person name="Ishimaru K."/>
            <person name="Yasuike M."/>
            <person name="Nishiki I."/>
            <person name="Nakamura Y."/>
            <person name="Fujiwara A."/>
            <person name="Nakai T."/>
        </authorList>
    </citation>
    <scope>NUCLEOTIDE SEQUENCE [LARGE SCALE GENOMIC DNA]</scope>
    <source>
        <strain evidence="2 3">PTm1</strain>
    </source>
</reference>
<feature type="domain" description="TET-Associated Glycosyltransferase" evidence="1">
    <location>
        <begin position="131"/>
        <end position="345"/>
    </location>
</feature>
<evidence type="ECO:0000259" key="1">
    <source>
        <dbReference type="Pfam" id="PF20691"/>
    </source>
</evidence>
<proteinExistence type="predicted"/>
<accession>A0A5S9HXN2</accession>
<dbReference type="EMBL" id="AP019524">
    <property type="protein sequence ID" value="BBI90601.1"/>
    <property type="molecule type" value="Genomic_DNA"/>
</dbReference>
<name>A0A5S9HXN2_9CAUD</name>
<protein>
    <recommendedName>
        <fullName evidence="1">TET-Associated Glycosyltransferase domain-containing protein</fullName>
    </recommendedName>
</protein>
<dbReference type="RefSeq" id="YP_009873893.1">
    <property type="nucleotide sequence ID" value="NC_049340.1"/>
</dbReference>
<dbReference type="InterPro" id="IPR049100">
    <property type="entry name" value="TAGT"/>
</dbReference>
<dbReference type="Proteomes" id="UP000422648">
    <property type="component" value="Segment"/>
</dbReference>
<evidence type="ECO:0000313" key="3">
    <source>
        <dbReference type="Proteomes" id="UP000422648"/>
    </source>
</evidence>
<sequence>MKRQIFCRFDNQADLNTLSSFLPRKIDTTIAEYDLDDNKVLKLSKRKHLPVNFGEDKYGWRHHYRGMPIFQSKEVLPYHLIIFHTTKSPSELTELFKQQVTDRTKSIWFPQLEVGKHSKYRLVCGESNNKYPIYVVSKGRSNNCSTSKYLSQMEVKHFVAVEPNEVSSYKSELDLNYATVLEMDMSYKDNYDTFSDLGKNSSTGPGAVRNFCWEHSIKNGHKWHWVMDDNAIEGFHYLYQNTKIKSRTGAYFRACEDFVDRYDNIAIGGLNYTMFCKMTDKTPPYILNTRIYSFLLIRNDIPYRWRGRYNEDTDLSLRVLKDDWCTIQFNFFLAGKSTTQRVSGGNTKEFYKEEGTKNKSQMLVDMHPDVAKMIWRFNRWHHTVDYSGFKQRLKLNDNINLKGIPKVDNYGTKIIKTIEEETSHSKMWLESKYSSQLSNYKPPVFNTYDKEPSRKKPLSFAELMRAKKSKK</sequence>
<keyword evidence="3" id="KW-1185">Reference proteome</keyword>
<dbReference type="Pfam" id="PF20691">
    <property type="entry name" value="TAGT"/>
    <property type="match status" value="1"/>
</dbReference>